<feature type="domain" description="tRNA/rRNA methyltransferase SpoU type" evidence="3">
    <location>
        <begin position="900"/>
        <end position="1055"/>
    </location>
</feature>
<accession>A0A9P4JBI5</accession>
<protein>
    <recommendedName>
        <fullName evidence="3">tRNA/rRNA methyltransferase SpoU type domain-containing protein</fullName>
    </recommendedName>
</protein>
<dbReference type="EMBL" id="ML994432">
    <property type="protein sequence ID" value="KAF2196263.1"/>
    <property type="molecule type" value="Genomic_DNA"/>
</dbReference>
<dbReference type="GO" id="GO:0030488">
    <property type="term" value="P:tRNA methylation"/>
    <property type="evidence" value="ECO:0007669"/>
    <property type="project" value="InterPro"/>
</dbReference>
<sequence>MPTVERSQIYYHGENSDTKRLFGEQLWERICALLQDGSRFATAGQIFKLWFQWDYQTGLYGPRPEHFQEDRYWSMLQSGLLHGFAEQRKYCLGILQSALPKVNSDIHTQHMTFSVEERQFQESRYEKYCTLFEAIVLDRYANQVEACLGDLTILMAESHVHPAWMTTMLSAALNPKVQDGIRKIIGNWYIDFIKLRRGPLASHSDFVIQGFLPWATQGFLFTGTLRVSRDHTICEHGTALSRVIGTLIQELPTISDKREFSRAILQFVVDKRGRIFVYSILYLLEGILHGLRTSSSLGALESNDLALILQVSRHTGLPEIARDFCTTLCMQFFEEASSDTWANLAGYDLLRMKWRDLNNENAPTANLANLEMNLLKLADEGLSPLAAFRQYMESTKYKAVQGVALSEACGYLLKILDSSSSNVSPNDLLPILEAIWDEADTQEYARYIVRLLPPLFFHPRCVETCIEDTEEADTLHELLAKVLTQLHHFAEGRSYLLATLTDSLRRACLMHPQALELLPMEDFLVRFVEHPPAPKDEFLFEVVFAEELETYLPHRTYASYYGQRETHAYANIIDLLNRFPIQQLDVAKRVMDRLLRPWAKQKPPIPIISKWKEAFQLQVMLILTESCVGEEEVDSYLTQYRHALTVESWPRYRYLFEWIVARIYMQYPDRAKEDLLANVSTTGDKDNVPRLVASWIKLSVMVASFQNDCGEYALRLMTHLIPLSASPKVQIRHEAHWSVPIVWDLAEQKGWRTILENPAFKALNEHIRQLDQFTAPATTSRKLKLDPVDDYTLVNIFQGEYMRTDQVELEKVSYEDFMELGVEDERKRFTPPLARIPLGEPLPTPESAAIQRPSLDGISIPTTSATATSSTPLQTKATSIATSLLATPSSLSTSTRPTPLILVASLIDNPTNLGGLSRISEIFGLEALYLRSLDVLGSKDFQSTAVTSHKHLPIKELKVGDVPQWLMEMKRSGYGVVCVEQTDRSFVLGEDADIGDRENGGEGKGRLPEKCVLVLGSEREGVSKEVLVCADRCVEIRQVGVTRSLNVQTAGGIVVWEWWREWGKSYGGSKV</sequence>
<reference evidence="4" key="1">
    <citation type="journal article" date="2020" name="Stud. Mycol.">
        <title>101 Dothideomycetes genomes: a test case for predicting lifestyles and emergence of pathogens.</title>
        <authorList>
            <person name="Haridas S."/>
            <person name="Albert R."/>
            <person name="Binder M."/>
            <person name="Bloem J."/>
            <person name="Labutti K."/>
            <person name="Salamov A."/>
            <person name="Andreopoulos B."/>
            <person name="Baker S."/>
            <person name="Barry K."/>
            <person name="Bills G."/>
            <person name="Bluhm B."/>
            <person name="Cannon C."/>
            <person name="Castanera R."/>
            <person name="Culley D."/>
            <person name="Daum C."/>
            <person name="Ezra D."/>
            <person name="Gonzalez J."/>
            <person name="Henrissat B."/>
            <person name="Kuo A."/>
            <person name="Liang C."/>
            <person name="Lipzen A."/>
            <person name="Lutzoni F."/>
            <person name="Magnuson J."/>
            <person name="Mondo S."/>
            <person name="Nolan M."/>
            <person name="Ohm R."/>
            <person name="Pangilinan J."/>
            <person name="Park H.-J."/>
            <person name="Ramirez L."/>
            <person name="Alfaro M."/>
            <person name="Sun H."/>
            <person name="Tritt A."/>
            <person name="Yoshinaga Y."/>
            <person name="Zwiers L.-H."/>
            <person name="Turgeon B."/>
            <person name="Goodwin S."/>
            <person name="Spatafora J."/>
            <person name="Crous P."/>
            <person name="Grigoriev I."/>
        </authorList>
    </citation>
    <scope>NUCLEOTIDE SEQUENCE</scope>
    <source>
        <strain evidence="4">ATCC 74209</strain>
    </source>
</reference>
<name>A0A9P4JBI5_9PLEO</name>
<dbReference type="InterPro" id="IPR029028">
    <property type="entry name" value="Alpha/beta_knot_MTases"/>
</dbReference>
<dbReference type="PANTHER" id="PTHR12029:SF11">
    <property type="entry name" value="METHYLTRANSFERASE TARBP1-RELATED"/>
    <property type="match status" value="1"/>
</dbReference>
<keyword evidence="2" id="KW-0808">Transferase</keyword>
<evidence type="ECO:0000259" key="3">
    <source>
        <dbReference type="Pfam" id="PF00588"/>
    </source>
</evidence>
<dbReference type="AlphaFoldDB" id="A0A9P4JBI5"/>
<keyword evidence="5" id="KW-1185">Reference proteome</keyword>
<dbReference type="GO" id="GO:0016423">
    <property type="term" value="F:tRNA (guanine) methyltransferase activity"/>
    <property type="evidence" value="ECO:0007669"/>
    <property type="project" value="InterPro"/>
</dbReference>
<keyword evidence="1" id="KW-0489">Methyltransferase</keyword>
<dbReference type="Gene3D" id="3.40.1280.10">
    <property type="match status" value="1"/>
</dbReference>
<evidence type="ECO:0000256" key="2">
    <source>
        <dbReference type="ARBA" id="ARBA00022679"/>
    </source>
</evidence>
<dbReference type="PANTHER" id="PTHR12029">
    <property type="entry name" value="RNA METHYLTRANSFERASE"/>
    <property type="match status" value="1"/>
</dbReference>
<dbReference type="InterPro" id="IPR029026">
    <property type="entry name" value="tRNA_m1G_MTases_N"/>
</dbReference>
<evidence type="ECO:0000256" key="1">
    <source>
        <dbReference type="ARBA" id="ARBA00022603"/>
    </source>
</evidence>
<dbReference type="InterPro" id="IPR001537">
    <property type="entry name" value="SpoU_MeTrfase"/>
</dbReference>
<proteinExistence type="predicted"/>
<dbReference type="CDD" id="cd18091">
    <property type="entry name" value="SpoU-like_TRM3-like"/>
    <property type="match status" value="1"/>
</dbReference>
<dbReference type="GO" id="GO:0003723">
    <property type="term" value="F:RNA binding"/>
    <property type="evidence" value="ECO:0007669"/>
    <property type="project" value="InterPro"/>
</dbReference>
<comment type="caution">
    <text evidence="4">The sequence shown here is derived from an EMBL/GenBank/DDBJ whole genome shotgun (WGS) entry which is preliminary data.</text>
</comment>
<evidence type="ECO:0000313" key="5">
    <source>
        <dbReference type="Proteomes" id="UP000799536"/>
    </source>
</evidence>
<dbReference type="InterPro" id="IPR044748">
    <property type="entry name" value="Trm3/TARBP1_C"/>
</dbReference>
<gene>
    <name evidence="4" type="ORF">GQ43DRAFT_383712</name>
</gene>
<organism evidence="4 5">
    <name type="scientific">Delitschia confertaspora ATCC 74209</name>
    <dbReference type="NCBI Taxonomy" id="1513339"/>
    <lineage>
        <taxon>Eukaryota</taxon>
        <taxon>Fungi</taxon>
        <taxon>Dikarya</taxon>
        <taxon>Ascomycota</taxon>
        <taxon>Pezizomycotina</taxon>
        <taxon>Dothideomycetes</taxon>
        <taxon>Pleosporomycetidae</taxon>
        <taxon>Pleosporales</taxon>
        <taxon>Delitschiaceae</taxon>
        <taxon>Delitschia</taxon>
    </lineage>
</organism>
<dbReference type="OrthoDB" id="241340at2759"/>
<evidence type="ECO:0000313" key="4">
    <source>
        <dbReference type="EMBL" id="KAF2196263.1"/>
    </source>
</evidence>
<dbReference type="Pfam" id="PF00588">
    <property type="entry name" value="SpoU_methylase"/>
    <property type="match status" value="1"/>
</dbReference>
<dbReference type="Proteomes" id="UP000799536">
    <property type="component" value="Unassembled WGS sequence"/>
</dbReference>
<dbReference type="SUPFAM" id="SSF75217">
    <property type="entry name" value="alpha/beta knot"/>
    <property type="match status" value="1"/>
</dbReference>
<dbReference type="InterPro" id="IPR045330">
    <property type="entry name" value="TRM3/TARBP1"/>
</dbReference>